<dbReference type="Proteomes" id="UP000182977">
    <property type="component" value="Chromosome I"/>
</dbReference>
<name>A0A1H2GE48_9ACTN</name>
<dbReference type="NCBIfam" id="TIGR01764">
    <property type="entry name" value="excise"/>
    <property type="match status" value="1"/>
</dbReference>
<dbReference type="AlphaFoldDB" id="A0A1H2GE48"/>
<evidence type="ECO:0000259" key="1">
    <source>
        <dbReference type="Pfam" id="PF12728"/>
    </source>
</evidence>
<sequence length="92" mass="10026">MPDNVIRLDAHRPPGQHPRVDALVYSVAEVAELLNLALGGTYALVRSGDIPARKLGGRWVIPKQAFHDWLETVTIEPDPEPGPPLPGQDGLF</sequence>
<keyword evidence="3" id="KW-1185">Reference proteome</keyword>
<dbReference type="RefSeq" id="WP_082154890.1">
    <property type="nucleotide sequence ID" value="NZ_KQ061219.1"/>
</dbReference>
<proteinExistence type="predicted"/>
<dbReference type="InterPro" id="IPR010093">
    <property type="entry name" value="SinI_DNA-bd"/>
</dbReference>
<dbReference type="EMBL" id="LT629791">
    <property type="protein sequence ID" value="SDU18006.1"/>
    <property type="molecule type" value="Genomic_DNA"/>
</dbReference>
<feature type="domain" description="Helix-turn-helix" evidence="1">
    <location>
        <begin position="24"/>
        <end position="72"/>
    </location>
</feature>
<protein>
    <submittedName>
        <fullName evidence="2">DNA binding domain-containing protein, excisionase family</fullName>
    </submittedName>
</protein>
<dbReference type="OrthoDB" id="3539682at2"/>
<gene>
    <name evidence="2" type="ORF">SAMN04488563_0454</name>
</gene>
<evidence type="ECO:0000313" key="2">
    <source>
        <dbReference type="EMBL" id="SDU18006.1"/>
    </source>
</evidence>
<evidence type="ECO:0000313" key="3">
    <source>
        <dbReference type="Proteomes" id="UP000182977"/>
    </source>
</evidence>
<dbReference type="InterPro" id="IPR041657">
    <property type="entry name" value="HTH_17"/>
</dbReference>
<accession>A0A1H2GE48</accession>
<dbReference type="STRING" id="419479.SAMN04488563_0454"/>
<organism evidence="2 3">
    <name type="scientific">Jiangella alkaliphila</name>
    <dbReference type="NCBI Taxonomy" id="419479"/>
    <lineage>
        <taxon>Bacteria</taxon>
        <taxon>Bacillati</taxon>
        <taxon>Actinomycetota</taxon>
        <taxon>Actinomycetes</taxon>
        <taxon>Jiangellales</taxon>
        <taxon>Jiangellaceae</taxon>
        <taxon>Jiangella</taxon>
    </lineage>
</organism>
<dbReference type="Pfam" id="PF12728">
    <property type="entry name" value="HTH_17"/>
    <property type="match status" value="1"/>
</dbReference>
<reference evidence="3" key="1">
    <citation type="submission" date="2016-10" db="EMBL/GenBank/DDBJ databases">
        <authorList>
            <person name="Varghese N."/>
            <person name="Submissions S."/>
        </authorList>
    </citation>
    <scope>NUCLEOTIDE SEQUENCE [LARGE SCALE GENOMIC DNA]</scope>
    <source>
        <strain evidence="3">DSM 45079</strain>
    </source>
</reference>
<dbReference type="GO" id="GO:0003677">
    <property type="term" value="F:DNA binding"/>
    <property type="evidence" value="ECO:0007669"/>
    <property type="project" value="InterPro"/>
</dbReference>